<accession>A0ABD0KXA5</accession>
<comment type="caution">
    <text evidence="1">The sequence shown here is derived from an EMBL/GenBank/DDBJ whole genome shotgun (WGS) entry which is preliminary data.</text>
</comment>
<proteinExistence type="predicted"/>
<sequence>MSHEPGDGADRIKLPLSYGSNGNNSLLPQTTTISRNSQLYVADTLGEFVFRQLCICSPPVDPAGLGTVPLGENELSDGAEKIREAPQVT</sequence>
<protein>
    <submittedName>
        <fullName evidence="1">Uncharacterized protein</fullName>
    </submittedName>
</protein>
<evidence type="ECO:0000313" key="2">
    <source>
        <dbReference type="Proteomes" id="UP001519460"/>
    </source>
</evidence>
<reference evidence="1 2" key="1">
    <citation type="journal article" date="2023" name="Sci. Data">
        <title>Genome assembly of the Korean intertidal mud-creeper Batillaria attramentaria.</title>
        <authorList>
            <person name="Patra A.K."/>
            <person name="Ho P.T."/>
            <person name="Jun S."/>
            <person name="Lee S.J."/>
            <person name="Kim Y."/>
            <person name="Won Y.J."/>
        </authorList>
    </citation>
    <scope>NUCLEOTIDE SEQUENCE [LARGE SCALE GENOMIC DNA]</scope>
    <source>
        <strain evidence="1">Wonlab-2016</strain>
    </source>
</reference>
<dbReference type="AlphaFoldDB" id="A0ABD0KXA5"/>
<dbReference type="EMBL" id="JACVVK020000109">
    <property type="protein sequence ID" value="KAK7491852.1"/>
    <property type="molecule type" value="Genomic_DNA"/>
</dbReference>
<gene>
    <name evidence="1" type="ORF">BaRGS_00016871</name>
</gene>
<name>A0ABD0KXA5_9CAEN</name>
<dbReference type="Proteomes" id="UP001519460">
    <property type="component" value="Unassembled WGS sequence"/>
</dbReference>
<organism evidence="1 2">
    <name type="scientific">Batillaria attramentaria</name>
    <dbReference type="NCBI Taxonomy" id="370345"/>
    <lineage>
        <taxon>Eukaryota</taxon>
        <taxon>Metazoa</taxon>
        <taxon>Spiralia</taxon>
        <taxon>Lophotrochozoa</taxon>
        <taxon>Mollusca</taxon>
        <taxon>Gastropoda</taxon>
        <taxon>Caenogastropoda</taxon>
        <taxon>Sorbeoconcha</taxon>
        <taxon>Cerithioidea</taxon>
        <taxon>Batillariidae</taxon>
        <taxon>Batillaria</taxon>
    </lineage>
</organism>
<keyword evidence="2" id="KW-1185">Reference proteome</keyword>
<evidence type="ECO:0000313" key="1">
    <source>
        <dbReference type="EMBL" id="KAK7491852.1"/>
    </source>
</evidence>